<dbReference type="EMBL" id="KZ772677">
    <property type="protein sequence ID" value="PTQ48390.1"/>
    <property type="molecule type" value="Genomic_DNA"/>
</dbReference>
<keyword evidence="3" id="KW-1185">Reference proteome</keyword>
<feature type="compositionally biased region" description="Basic residues" evidence="1">
    <location>
        <begin position="173"/>
        <end position="196"/>
    </location>
</feature>
<name>A0A2R6XQJ5_MARPO</name>
<feature type="region of interest" description="Disordered" evidence="1">
    <location>
        <begin position="21"/>
        <end position="102"/>
    </location>
</feature>
<proteinExistence type="predicted"/>
<reference evidence="3" key="1">
    <citation type="journal article" date="2017" name="Cell">
        <title>Insights into land plant evolution garnered from the Marchantia polymorpha genome.</title>
        <authorList>
            <person name="Bowman J.L."/>
            <person name="Kohchi T."/>
            <person name="Yamato K.T."/>
            <person name="Jenkins J."/>
            <person name="Shu S."/>
            <person name="Ishizaki K."/>
            <person name="Yamaoka S."/>
            <person name="Nishihama R."/>
            <person name="Nakamura Y."/>
            <person name="Berger F."/>
            <person name="Adam C."/>
            <person name="Aki S.S."/>
            <person name="Althoff F."/>
            <person name="Araki T."/>
            <person name="Arteaga-Vazquez M.A."/>
            <person name="Balasubrmanian S."/>
            <person name="Barry K."/>
            <person name="Bauer D."/>
            <person name="Boehm C.R."/>
            <person name="Briginshaw L."/>
            <person name="Caballero-Perez J."/>
            <person name="Catarino B."/>
            <person name="Chen F."/>
            <person name="Chiyoda S."/>
            <person name="Chovatia M."/>
            <person name="Davies K.M."/>
            <person name="Delmans M."/>
            <person name="Demura T."/>
            <person name="Dierschke T."/>
            <person name="Dolan L."/>
            <person name="Dorantes-Acosta A.E."/>
            <person name="Eklund D.M."/>
            <person name="Florent S.N."/>
            <person name="Flores-Sandoval E."/>
            <person name="Fujiyama A."/>
            <person name="Fukuzawa H."/>
            <person name="Galik B."/>
            <person name="Grimanelli D."/>
            <person name="Grimwood J."/>
            <person name="Grossniklaus U."/>
            <person name="Hamada T."/>
            <person name="Haseloff J."/>
            <person name="Hetherington A.J."/>
            <person name="Higo A."/>
            <person name="Hirakawa Y."/>
            <person name="Hundley H.N."/>
            <person name="Ikeda Y."/>
            <person name="Inoue K."/>
            <person name="Inoue S.I."/>
            <person name="Ishida S."/>
            <person name="Jia Q."/>
            <person name="Kakita M."/>
            <person name="Kanazawa T."/>
            <person name="Kawai Y."/>
            <person name="Kawashima T."/>
            <person name="Kennedy M."/>
            <person name="Kinose K."/>
            <person name="Kinoshita T."/>
            <person name="Kohara Y."/>
            <person name="Koide E."/>
            <person name="Komatsu K."/>
            <person name="Kopischke S."/>
            <person name="Kubo M."/>
            <person name="Kyozuka J."/>
            <person name="Lagercrantz U."/>
            <person name="Lin S.S."/>
            <person name="Lindquist E."/>
            <person name="Lipzen A.M."/>
            <person name="Lu C.W."/>
            <person name="De Luna E."/>
            <person name="Martienssen R.A."/>
            <person name="Minamino N."/>
            <person name="Mizutani M."/>
            <person name="Mizutani M."/>
            <person name="Mochizuki N."/>
            <person name="Monte I."/>
            <person name="Mosher R."/>
            <person name="Nagasaki H."/>
            <person name="Nakagami H."/>
            <person name="Naramoto S."/>
            <person name="Nishitani K."/>
            <person name="Ohtani M."/>
            <person name="Okamoto T."/>
            <person name="Okumura M."/>
            <person name="Phillips J."/>
            <person name="Pollak B."/>
            <person name="Reinders A."/>
            <person name="Rovekamp M."/>
            <person name="Sano R."/>
            <person name="Sawa S."/>
            <person name="Schmid M.W."/>
            <person name="Shirakawa M."/>
            <person name="Solano R."/>
            <person name="Spunde A."/>
            <person name="Suetsugu N."/>
            <person name="Sugano S."/>
            <person name="Sugiyama A."/>
            <person name="Sun R."/>
            <person name="Suzuki Y."/>
            <person name="Takenaka M."/>
            <person name="Takezawa D."/>
            <person name="Tomogane H."/>
            <person name="Tsuzuki M."/>
            <person name="Ueda T."/>
            <person name="Umeda M."/>
            <person name="Ward J.M."/>
            <person name="Watanabe Y."/>
            <person name="Yazaki K."/>
            <person name="Yokoyama R."/>
            <person name="Yoshitake Y."/>
            <person name="Yotsui I."/>
            <person name="Zachgo S."/>
            <person name="Schmutz J."/>
        </authorList>
    </citation>
    <scope>NUCLEOTIDE SEQUENCE [LARGE SCALE GENOMIC DNA]</scope>
    <source>
        <strain evidence="3">Tak-1</strain>
    </source>
</reference>
<protein>
    <submittedName>
        <fullName evidence="2">Uncharacterized protein</fullName>
    </submittedName>
</protein>
<evidence type="ECO:0000313" key="2">
    <source>
        <dbReference type="EMBL" id="PTQ48390.1"/>
    </source>
</evidence>
<sequence length="211" mass="23598">MISGGVVLNLQFDAQVANCTDGKKVEKEASERAFGRKRKEETKQRKSANGNVGEWPKSERETCIDGAREGARERHFARRERERERKKESEGPAEKEKEPAFEMCIPTLLRGSRRDVGAVVASTTEHSLGATCVARRPSRAGAGEAGRQALTSSERGPAEGGGGGGEESGDALKKKRQRQQHKERRGRRRRRRRRRRICSSRLCEGGDEREE</sequence>
<feature type="region of interest" description="Disordered" evidence="1">
    <location>
        <begin position="123"/>
        <end position="196"/>
    </location>
</feature>
<organism evidence="2 3">
    <name type="scientific">Marchantia polymorpha</name>
    <name type="common">Common liverwort</name>
    <name type="synonym">Marchantia aquatica</name>
    <dbReference type="NCBI Taxonomy" id="3197"/>
    <lineage>
        <taxon>Eukaryota</taxon>
        <taxon>Viridiplantae</taxon>
        <taxon>Streptophyta</taxon>
        <taxon>Embryophyta</taxon>
        <taxon>Marchantiophyta</taxon>
        <taxon>Marchantiopsida</taxon>
        <taxon>Marchantiidae</taxon>
        <taxon>Marchantiales</taxon>
        <taxon>Marchantiaceae</taxon>
        <taxon>Marchantia</taxon>
    </lineage>
</organism>
<dbReference type="Gramene" id="Mp1g05490.1">
    <property type="protein sequence ID" value="Mp1g05490.1.cds"/>
    <property type="gene ID" value="Mp1g05490"/>
</dbReference>
<gene>
    <name evidence="2" type="ORF">MARPO_0005s0058</name>
</gene>
<evidence type="ECO:0000256" key="1">
    <source>
        <dbReference type="SAM" id="MobiDB-lite"/>
    </source>
</evidence>
<accession>A0A2R6XQJ5</accession>
<dbReference type="Proteomes" id="UP000244005">
    <property type="component" value="Unassembled WGS sequence"/>
</dbReference>
<feature type="compositionally biased region" description="Basic and acidic residues" evidence="1">
    <location>
        <begin position="56"/>
        <end position="100"/>
    </location>
</feature>
<feature type="compositionally biased region" description="Basic and acidic residues" evidence="1">
    <location>
        <begin position="21"/>
        <end position="44"/>
    </location>
</feature>
<evidence type="ECO:0000313" key="3">
    <source>
        <dbReference type="Proteomes" id="UP000244005"/>
    </source>
</evidence>
<dbReference type="AlphaFoldDB" id="A0A2R6XQJ5"/>